<organism evidence="2 3">
    <name type="scientific">Actinocorallia libanotica</name>
    <dbReference type="NCBI Taxonomy" id="46162"/>
    <lineage>
        <taxon>Bacteria</taxon>
        <taxon>Bacillati</taxon>
        <taxon>Actinomycetota</taxon>
        <taxon>Actinomycetes</taxon>
        <taxon>Streptosporangiales</taxon>
        <taxon>Thermomonosporaceae</taxon>
        <taxon>Actinocorallia</taxon>
    </lineage>
</organism>
<comment type="similarity">
    <text evidence="1">Belongs to the short-chain dehydrogenases/reductases (SDR) family.</text>
</comment>
<evidence type="ECO:0000313" key="2">
    <source>
        <dbReference type="EMBL" id="GAA0951564.1"/>
    </source>
</evidence>
<name>A0ABN1R418_9ACTN</name>
<dbReference type="PRINTS" id="PR00080">
    <property type="entry name" value="SDRFAMILY"/>
</dbReference>
<dbReference type="Proteomes" id="UP001500665">
    <property type="component" value="Unassembled WGS sequence"/>
</dbReference>
<dbReference type="SUPFAM" id="SSF51735">
    <property type="entry name" value="NAD(P)-binding Rossmann-fold domains"/>
    <property type="match status" value="1"/>
</dbReference>
<accession>A0ABN1R418</accession>
<evidence type="ECO:0000313" key="3">
    <source>
        <dbReference type="Proteomes" id="UP001500665"/>
    </source>
</evidence>
<evidence type="ECO:0000256" key="1">
    <source>
        <dbReference type="ARBA" id="ARBA00006484"/>
    </source>
</evidence>
<dbReference type="PANTHER" id="PTHR42760">
    <property type="entry name" value="SHORT-CHAIN DEHYDROGENASES/REDUCTASES FAMILY MEMBER"/>
    <property type="match status" value="1"/>
</dbReference>
<dbReference type="InterPro" id="IPR020904">
    <property type="entry name" value="Sc_DH/Rdtase_CS"/>
</dbReference>
<dbReference type="InterPro" id="IPR002347">
    <property type="entry name" value="SDR_fam"/>
</dbReference>
<dbReference type="PRINTS" id="PR00081">
    <property type="entry name" value="GDHRDH"/>
</dbReference>
<dbReference type="Gene3D" id="3.40.50.720">
    <property type="entry name" value="NAD(P)-binding Rossmann-like Domain"/>
    <property type="match status" value="1"/>
</dbReference>
<dbReference type="InterPro" id="IPR036291">
    <property type="entry name" value="NAD(P)-bd_dom_sf"/>
</dbReference>
<dbReference type="Pfam" id="PF13561">
    <property type="entry name" value="adh_short_C2"/>
    <property type="match status" value="1"/>
</dbReference>
<dbReference type="EMBL" id="BAAAHH010000011">
    <property type="protein sequence ID" value="GAA0951564.1"/>
    <property type="molecule type" value="Genomic_DNA"/>
</dbReference>
<sequence>MERTVNATAENAFPTGPGTLTADLTGRVAVVTGASSGLGARFAELLARSGATVVAAARRKERLEELAARVPGIVPAVCDVTDDASRRELLRTALAQTGRVDVLVNNAGHGYQKAALDETVEEFEGILALNLTATFALAVLFAREMISAGGGSIINLASILGLVAAHPTSQASYVAAKSGVVGLTRDLGVQWAPHGVRVNALAPGWFPSEATDEMFTDERSHRWLVRNTPMGRGGRTGELDGALLLLASDASTFMTGQTVTVDGGWTVR</sequence>
<comment type="caution">
    <text evidence="2">The sequence shown here is derived from an EMBL/GenBank/DDBJ whole genome shotgun (WGS) entry which is preliminary data.</text>
</comment>
<protein>
    <submittedName>
        <fullName evidence="2">Glucose 1-dehydrogenase</fullName>
    </submittedName>
</protein>
<reference evidence="2 3" key="1">
    <citation type="journal article" date="2019" name="Int. J. Syst. Evol. Microbiol.">
        <title>The Global Catalogue of Microorganisms (GCM) 10K type strain sequencing project: providing services to taxonomists for standard genome sequencing and annotation.</title>
        <authorList>
            <consortium name="The Broad Institute Genomics Platform"/>
            <consortium name="The Broad Institute Genome Sequencing Center for Infectious Disease"/>
            <person name="Wu L."/>
            <person name="Ma J."/>
        </authorList>
    </citation>
    <scope>NUCLEOTIDE SEQUENCE [LARGE SCALE GENOMIC DNA]</scope>
    <source>
        <strain evidence="2 3">JCM 10696</strain>
    </source>
</reference>
<dbReference type="PROSITE" id="PS00061">
    <property type="entry name" value="ADH_SHORT"/>
    <property type="match status" value="1"/>
</dbReference>
<keyword evidence="3" id="KW-1185">Reference proteome</keyword>
<proteinExistence type="inferred from homology"/>
<gene>
    <name evidence="2" type="ORF">GCM10009550_31330</name>
</gene>